<name>A0ABW6HSH3_9FLAO</name>
<evidence type="ECO:0000313" key="2">
    <source>
        <dbReference type="Proteomes" id="UP001600109"/>
    </source>
</evidence>
<comment type="caution">
    <text evidence="1">The sequence shown here is derived from an EMBL/GenBank/DDBJ whole genome shotgun (WGS) entry which is preliminary data.</text>
</comment>
<dbReference type="EMBL" id="JBHZPZ010000002">
    <property type="protein sequence ID" value="MFE3866938.1"/>
    <property type="molecule type" value="Genomic_DNA"/>
</dbReference>
<protein>
    <submittedName>
        <fullName evidence="1">Uncharacterized protein</fullName>
    </submittedName>
</protein>
<proteinExistence type="predicted"/>
<keyword evidence="2" id="KW-1185">Reference proteome</keyword>
<accession>A0ABW6HSH3</accession>
<gene>
    <name evidence="1" type="ORF">ACFX5E_02490</name>
</gene>
<evidence type="ECO:0000313" key="1">
    <source>
        <dbReference type="EMBL" id="MFE3866938.1"/>
    </source>
</evidence>
<reference evidence="1 2" key="1">
    <citation type="submission" date="2024-06" db="EMBL/GenBank/DDBJ databases">
        <title>Flavobacterium spp. isolated from glacier.</title>
        <authorList>
            <person name="Han D."/>
        </authorList>
    </citation>
    <scope>NUCLEOTIDE SEQUENCE [LARGE SCALE GENOMIC DNA]</scope>
    <source>
        <strain evidence="1 2">LS2P90</strain>
    </source>
</reference>
<sequence length="131" mass="15101">MNSTGFIPKPTTHIYKEINGGKFKTTKHYQLVEVENGTQKLSDLINIVIDRGFAKSAPSFWLKIRNGKRWVNFTGLFKTPSPGIYFADKGINNRKEDLLIVKLSNYERDLTVYYLKGYYTANLSEVLKFIN</sequence>
<dbReference type="RefSeq" id="WP_379853586.1">
    <property type="nucleotide sequence ID" value="NZ_JBHZPZ010000002.1"/>
</dbReference>
<dbReference type="Proteomes" id="UP001600109">
    <property type="component" value="Unassembled WGS sequence"/>
</dbReference>
<organism evidence="1 2">
    <name type="scientific">Flavobacterium xylosi</name>
    <dbReference type="NCBI Taxonomy" id="3230415"/>
    <lineage>
        <taxon>Bacteria</taxon>
        <taxon>Pseudomonadati</taxon>
        <taxon>Bacteroidota</taxon>
        <taxon>Flavobacteriia</taxon>
        <taxon>Flavobacteriales</taxon>
        <taxon>Flavobacteriaceae</taxon>
        <taxon>Flavobacterium</taxon>
    </lineage>
</organism>